<comment type="caution">
    <text evidence="2">The sequence shown here is derived from an EMBL/GenBank/DDBJ whole genome shotgun (WGS) entry which is preliminary data.</text>
</comment>
<gene>
    <name evidence="2" type="ORF">HNR65_001959</name>
</gene>
<proteinExistence type="predicted"/>
<dbReference type="RefSeq" id="WP_181551273.1">
    <property type="nucleotide sequence ID" value="NZ_JACDUS010000004.1"/>
</dbReference>
<keyword evidence="1" id="KW-0472">Membrane</keyword>
<keyword evidence="1" id="KW-1133">Transmembrane helix</keyword>
<dbReference type="EMBL" id="JACDUS010000004">
    <property type="protein sequence ID" value="MBA2881632.1"/>
    <property type="molecule type" value="Genomic_DNA"/>
</dbReference>
<feature type="transmembrane region" description="Helical" evidence="1">
    <location>
        <begin position="12"/>
        <end position="33"/>
    </location>
</feature>
<dbReference type="Pfam" id="PF09527">
    <property type="entry name" value="ATPase_gene1"/>
    <property type="match status" value="1"/>
</dbReference>
<evidence type="ECO:0000313" key="2">
    <source>
        <dbReference type="EMBL" id="MBA2881632.1"/>
    </source>
</evidence>
<dbReference type="Proteomes" id="UP000525298">
    <property type="component" value="Unassembled WGS sequence"/>
</dbReference>
<feature type="transmembrane region" description="Helical" evidence="1">
    <location>
        <begin position="45"/>
        <end position="63"/>
    </location>
</feature>
<evidence type="ECO:0000313" key="3">
    <source>
        <dbReference type="Proteomes" id="UP000525298"/>
    </source>
</evidence>
<reference evidence="2 3" key="1">
    <citation type="submission" date="2020-07" db="EMBL/GenBank/DDBJ databases">
        <title>Genomic Encyclopedia of Type Strains, Phase IV (KMG-IV): sequencing the most valuable type-strain genomes for metagenomic binning, comparative biology and taxonomic classification.</title>
        <authorList>
            <person name="Goeker M."/>
        </authorList>
    </citation>
    <scope>NUCLEOTIDE SEQUENCE [LARGE SCALE GENOMIC DNA]</scope>
    <source>
        <strain evidence="2 3">DSM 17721</strain>
    </source>
</reference>
<keyword evidence="3" id="KW-1185">Reference proteome</keyword>
<name>A0A7W0C9I4_9BACT</name>
<sequence length="72" mass="8182">MKKQKQSAFRDLAYYSGLGFSVALAIFIGLFIGLGIDRLFDTTPIFMFIFLFFGIIAGFNNIYKVIKRSSKN</sequence>
<organism evidence="2 3">
    <name type="scientific">Desulfosalsimonas propionicica</name>
    <dbReference type="NCBI Taxonomy" id="332175"/>
    <lineage>
        <taxon>Bacteria</taxon>
        <taxon>Pseudomonadati</taxon>
        <taxon>Thermodesulfobacteriota</taxon>
        <taxon>Desulfobacteria</taxon>
        <taxon>Desulfobacterales</taxon>
        <taxon>Desulfosalsimonadaceae</taxon>
        <taxon>Desulfosalsimonas</taxon>
    </lineage>
</organism>
<accession>A0A7W0C9I4</accession>
<dbReference type="AlphaFoldDB" id="A0A7W0C9I4"/>
<protein>
    <submittedName>
        <fullName evidence="2">ATP synthase protein I</fullName>
    </submittedName>
</protein>
<evidence type="ECO:0000256" key="1">
    <source>
        <dbReference type="SAM" id="Phobius"/>
    </source>
</evidence>
<keyword evidence="1" id="KW-0812">Transmembrane</keyword>
<dbReference type="InterPro" id="IPR032820">
    <property type="entry name" value="ATPase_put"/>
</dbReference>